<gene>
    <name evidence="1" type="ORF">THAOC_07644</name>
</gene>
<evidence type="ECO:0000313" key="1">
    <source>
        <dbReference type="EMBL" id="EJK70955.1"/>
    </source>
</evidence>
<organism evidence="1 2">
    <name type="scientific">Thalassiosira oceanica</name>
    <name type="common">Marine diatom</name>
    <dbReference type="NCBI Taxonomy" id="159749"/>
    <lineage>
        <taxon>Eukaryota</taxon>
        <taxon>Sar</taxon>
        <taxon>Stramenopiles</taxon>
        <taxon>Ochrophyta</taxon>
        <taxon>Bacillariophyta</taxon>
        <taxon>Coscinodiscophyceae</taxon>
        <taxon>Thalassiosirophycidae</taxon>
        <taxon>Thalassiosirales</taxon>
        <taxon>Thalassiosiraceae</taxon>
        <taxon>Thalassiosira</taxon>
    </lineage>
</organism>
<reference evidence="1 2" key="1">
    <citation type="journal article" date="2012" name="Genome Biol.">
        <title>Genome and low-iron response of an oceanic diatom adapted to chronic iron limitation.</title>
        <authorList>
            <person name="Lommer M."/>
            <person name="Specht M."/>
            <person name="Roy A.S."/>
            <person name="Kraemer L."/>
            <person name="Andreson R."/>
            <person name="Gutowska M.A."/>
            <person name="Wolf J."/>
            <person name="Bergner S.V."/>
            <person name="Schilhabel M.B."/>
            <person name="Klostermeier U.C."/>
            <person name="Beiko R.G."/>
            <person name="Rosenstiel P."/>
            <person name="Hippler M."/>
            <person name="Laroche J."/>
        </authorList>
    </citation>
    <scope>NUCLEOTIDE SEQUENCE [LARGE SCALE GENOMIC DNA]</scope>
    <source>
        <strain evidence="1 2">CCMP1005</strain>
    </source>
</reference>
<feature type="non-terminal residue" evidence="1">
    <location>
        <position position="89"/>
    </location>
</feature>
<evidence type="ECO:0000313" key="2">
    <source>
        <dbReference type="Proteomes" id="UP000266841"/>
    </source>
</evidence>
<sequence>MTLTANRTRRGERDAVASFGLARSSAAGAGGADAMRRAHSRASTSLSVLLRVETLPESVPLNSVRFTRYRMRNEFRRKSNACNEPYFLA</sequence>
<accession>K0SZT6</accession>
<dbReference type="AlphaFoldDB" id="K0SZT6"/>
<dbReference type="EMBL" id="AGNL01007824">
    <property type="protein sequence ID" value="EJK70955.1"/>
    <property type="molecule type" value="Genomic_DNA"/>
</dbReference>
<protein>
    <submittedName>
        <fullName evidence="1">Uncharacterized protein</fullName>
    </submittedName>
</protein>
<keyword evidence="2" id="KW-1185">Reference proteome</keyword>
<name>K0SZT6_THAOC</name>
<dbReference type="Proteomes" id="UP000266841">
    <property type="component" value="Unassembled WGS sequence"/>
</dbReference>
<proteinExistence type="predicted"/>
<comment type="caution">
    <text evidence="1">The sequence shown here is derived from an EMBL/GenBank/DDBJ whole genome shotgun (WGS) entry which is preliminary data.</text>
</comment>